<feature type="transmembrane region" description="Helical" evidence="2">
    <location>
        <begin position="223"/>
        <end position="243"/>
    </location>
</feature>
<evidence type="ECO:0000256" key="2">
    <source>
        <dbReference type="SAM" id="Phobius"/>
    </source>
</evidence>
<name>A0ABW2CM35_9ACTN</name>
<protein>
    <recommendedName>
        <fullName evidence="5">DUF2812 domain-containing protein</fullName>
    </recommendedName>
</protein>
<dbReference type="EMBL" id="JBHSXS010000015">
    <property type="protein sequence ID" value="MFC6882871.1"/>
    <property type="molecule type" value="Genomic_DNA"/>
</dbReference>
<feature type="transmembrane region" description="Helical" evidence="2">
    <location>
        <begin position="196"/>
        <end position="217"/>
    </location>
</feature>
<dbReference type="RefSeq" id="WP_160820360.1">
    <property type="nucleotide sequence ID" value="NZ_JBHSXE010000001.1"/>
</dbReference>
<organism evidence="3 4">
    <name type="scientific">Actinomadura yumaensis</name>
    <dbReference type="NCBI Taxonomy" id="111807"/>
    <lineage>
        <taxon>Bacteria</taxon>
        <taxon>Bacillati</taxon>
        <taxon>Actinomycetota</taxon>
        <taxon>Actinomycetes</taxon>
        <taxon>Streptosporangiales</taxon>
        <taxon>Thermomonosporaceae</taxon>
        <taxon>Actinomadura</taxon>
    </lineage>
</organism>
<reference evidence="4" key="1">
    <citation type="journal article" date="2019" name="Int. J. Syst. Evol. Microbiol.">
        <title>The Global Catalogue of Microorganisms (GCM) 10K type strain sequencing project: providing services to taxonomists for standard genome sequencing and annotation.</title>
        <authorList>
            <consortium name="The Broad Institute Genomics Platform"/>
            <consortium name="The Broad Institute Genome Sequencing Center for Infectious Disease"/>
            <person name="Wu L."/>
            <person name="Ma J."/>
        </authorList>
    </citation>
    <scope>NUCLEOTIDE SEQUENCE [LARGE SCALE GENOMIC DNA]</scope>
    <source>
        <strain evidence="4">JCM 3369</strain>
    </source>
</reference>
<comment type="caution">
    <text evidence="3">The sequence shown here is derived from an EMBL/GenBank/DDBJ whole genome shotgun (WGS) entry which is preliminary data.</text>
</comment>
<keyword evidence="2" id="KW-0472">Membrane</keyword>
<proteinExistence type="predicted"/>
<evidence type="ECO:0008006" key="5">
    <source>
        <dbReference type="Google" id="ProtNLM"/>
    </source>
</evidence>
<evidence type="ECO:0000256" key="1">
    <source>
        <dbReference type="SAM" id="MobiDB-lite"/>
    </source>
</evidence>
<accession>A0ABW2CM35</accession>
<keyword evidence="2" id="KW-0812">Transmembrane</keyword>
<dbReference type="Proteomes" id="UP001596380">
    <property type="component" value="Unassembled WGS sequence"/>
</dbReference>
<evidence type="ECO:0000313" key="3">
    <source>
        <dbReference type="EMBL" id="MFC6882871.1"/>
    </source>
</evidence>
<feature type="region of interest" description="Disordered" evidence="1">
    <location>
        <begin position="54"/>
        <end position="82"/>
    </location>
</feature>
<feature type="compositionally biased region" description="Low complexity" evidence="1">
    <location>
        <begin position="54"/>
        <end position="71"/>
    </location>
</feature>
<evidence type="ECO:0000313" key="4">
    <source>
        <dbReference type="Proteomes" id="UP001596380"/>
    </source>
</evidence>
<sequence>MSAPYFEDLAERLRADGVPADEVEGTIADLAAYVADAGADPEEEFGPAAEFAGSLTGRAAPDGASGDASDGASGGLRPAPDAETWRWTADAFQERARLNEFGDQGWEVERVDHLGRFVSHRDPHHPQRWEYRRETVLGARRRTVTERLAPDGWEPCGTWMYFEYFKRPKAASVGPDAELAAPPAAPARRRYWSRRFYAFMTAYFGGLAVIAVLWLTLADRDSVNGFVVGLFAGAALAGVVLVMQQLLSRRREHSS</sequence>
<keyword evidence="2" id="KW-1133">Transmembrane helix</keyword>
<gene>
    <name evidence="3" type="ORF">ACFQKB_24165</name>
</gene>
<keyword evidence="4" id="KW-1185">Reference proteome</keyword>